<dbReference type="InterPro" id="IPR020850">
    <property type="entry name" value="GED_dom"/>
</dbReference>
<dbReference type="InterPro" id="IPR001401">
    <property type="entry name" value="Dynamin_GTPase"/>
</dbReference>
<dbReference type="InterPro" id="IPR030381">
    <property type="entry name" value="G_DYNAMIN_dom"/>
</dbReference>
<protein>
    <recommendedName>
        <fullName evidence="8">Dynamin GTPase</fullName>
    </recommendedName>
</protein>
<organism evidence="6 7">
    <name type="scientific">[Emmonsia] crescens</name>
    <dbReference type="NCBI Taxonomy" id="73230"/>
    <lineage>
        <taxon>Eukaryota</taxon>
        <taxon>Fungi</taxon>
        <taxon>Dikarya</taxon>
        <taxon>Ascomycota</taxon>
        <taxon>Pezizomycotina</taxon>
        <taxon>Eurotiomycetes</taxon>
        <taxon>Eurotiomycetidae</taxon>
        <taxon>Onygenales</taxon>
        <taxon>Ajellomycetaceae</taxon>
        <taxon>Emergomyces</taxon>
    </lineage>
</organism>
<dbReference type="GO" id="GO:0000266">
    <property type="term" value="P:mitochondrial fission"/>
    <property type="evidence" value="ECO:0007669"/>
    <property type="project" value="TreeGrafter"/>
</dbReference>
<evidence type="ECO:0008006" key="8">
    <source>
        <dbReference type="Google" id="ProtNLM"/>
    </source>
</evidence>
<dbReference type="InterPro" id="IPR045063">
    <property type="entry name" value="Dynamin_N"/>
</dbReference>
<dbReference type="Pfam" id="PF01031">
    <property type="entry name" value="Dynamin_M"/>
    <property type="match status" value="1"/>
</dbReference>
<dbReference type="AlphaFoldDB" id="A0A2B7ZSD9"/>
<keyword evidence="1" id="KW-0547">Nucleotide-binding</keyword>
<dbReference type="InterPro" id="IPR022812">
    <property type="entry name" value="Dynamin"/>
</dbReference>
<evidence type="ECO:0000256" key="2">
    <source>
        <dbReference type="ARBA" id="ARBA00023134"/>
    </source>
</evidence>
<dbReference type="GO" id="GO:0003924">
    <property type="term" value="F:GTPase activity"/>
    <property type="evidence" value="ECO:0007669"/>
    <property type="project" value="InterPro"/>
</dbReference>
<dbReference type="CDD" id="cd08771">
    <property type="entry name" value="DLP_1"/>
    <property type="match status" value="1"/>
</dbReference>
<name>A0A2B7ZSD9_9EURO</name>
<keyword evidence="2" id="KW-0342">GTP-binding</keyword>
<feature type="domain" description="GED" evidence="4">
    <location>
        <begin position="607"/>
        <end position="698"/>
    </location>
</feature>
<dbReference type="GO" id="GO:0005874">
    <property type="term" value="C:microtubule"/>
    <property type="evidence" value="ECO:0007669"/>
    <property type="project" value="TreeGrafter"/>
</dbReference>
<dbReference type="InterPro" id="IPR000375">
    <property type="entry name" value="Dynamin_stalk"/>
</dbReference>
<evidence type="ECO:0000259" key="5">
    <source>
        <dbReference type="PROSITE" id="PS51718"/>
    </source>
</evidence>
<dbReference type="PANTHER" id="PTHR11566">
    <property type="entry name" value="DYNAMIN"/>
    <property type="match status" value="1"/>
</dbReference>
<evidence type="ECO:0000313" key="6">
    <source>
        <dbReference type="EMBL" id="PGH36575.1"/>
    </source>
</evidence>
<proteinExistence type="predicted"/>
<dbReference type="GO" id="GO:0006897">
    <property type="term" value="P:endocytosis"/>
    <property type="evidence" value="ECO:0007669"/>
    <property type="project" value="TreeGrafter"/>
</dbReference>
<evidence type="ECO:0000256" key="3">
    <source>
        <dbReference type="SAM" id="MobiDB-lite"/>
    </source>
</evidence>
<feature type="compositionally biased region" description="Acidic residues" evidence="3">
    <location>
        <begin position="740"/>
        <end position="764"/>
    </location>
</feature>
<dbReference type="GO" id="GO:0008017">
    <property type="term" value="F:microtubule binding"/>
    <property type="evidence" value="ECO:0007669"/>
    <property type="project" value="TreeGrafter"/>
</dbReference>
<keyword evidence="7" id="KW-1185">Reference proteome</keyword>
<dbReference type="SUPFAM" id="SSF52540">
    <property type="entry name" value="P-loop containing nucleoside triphosphate hydrolases"/>
    <property type="match status" value="1"/>
</dbReference>
<dbReference type="Proteomes" id="UP000226031">
    <property type="component" value="Unassembled WGS sequence"/>
</dbReference>
<sequence length="827" mass="92033">MGDGSPQVQLRNLQSSDELDLVDAIDKLRSQGISHYVSLPQLIVCGDQSSGKSSVLNAISGIPFPTKDHLCTRFATEVILRRTAAEGASVSIVPSQDRPEAECEQLAQFRESLPALDDIPNLIDRAKDAMGLSAANNAFSNDVLRIEISGPNRPHLTIVDLPGLIHSENKIQKAADIDLVQRLVRSYMSNTRSIILAVVSAKNDYANQVVLKLARDVDPKGIRTLGVITKPDTLPVGSESEGAFVALARNEDVSFRLGWHVLKNRDYETRHCSADARDLAEAQFLSSGVWNDLPPGSVGIATLRQRLSQVLLDQIRNELPHLAAEIESSIEHCHVELSRLGESRGTTDEQRLYLLRISQSFQSTVKAAEDGSYGDGIFGDARTADGYCMRFRAVIQNLNLEFADTMRRAGHHCKIIDNAALDAGEENRTVTRTEYLNQIRELLKRSRGRELPGMYNPLIVGELFYEQSTPWEGLARKHIDLVWKSGVAFLDLLVDKLADVDTAEALRREVIHPAMGVLLNGLNHKLKKTIAPFQTGHPITYNHYFTETIQNVREKRLQSEVQKKLVRFFGVKDPVTLEDLPVEKMKLASLVEVLATRNEADMDRYACSELLDCMEAYYKVAMKIFIDNVAVQCVEIKLASKLGHILSPSQIIQMDASQIGRIAAESTQSQDQRERVSRKLTILKAGAEVCKRFVGQTSMSMFRPPHCLRLRLISSDTLQHHQWPVEGVEYFEAEVDEPIADEPNADEPNADEPNADEPNADDLQDDKIVSEPDSAGGPFLPTETEISWESRFGSLPTLDVVQYKGKKGKVLGKPKKMKSPKSKYSTE</sequence>
<dbReference type="PROSITE" id="PS51718">
    <property type="entry name" value="G_DYNAMIN_2"/>
    <property type="match status" value="1"/>
</dbReference>
<dbReference type="PRINTS" id="PR00195">
    <property type="entry name" value="DYNAMIN"/>
</dbReference>
<dbReference type="SMART" id="SM00053">
    <property type="entry name" value="DYNc"/>
    <property type="match status" value="1"/>
</dbReference>
<accession>A0A2B7ZSD9</accession>
<dbReference type="EMBL" id="PDND01000006">
    <property type="protein sequence ID" value="PGH36575.1"/>
    <property type="molecule type" value="Genomic_DNA"/>
</dbReference>
<dbReference type="GO" id="GO:0005525">
    <property type="term" value="F:GTP binding"/>
    <property type="evidence" value="ECO:0007669"/>
    <property type="project" value="InterPro"/>
</dbReference>
<feature type="domain" description="Dynamin-type G" evidence="5">
    <location>
        <begin position="36"/>
        <end position="320"/>
    </location>
</feature>
<evidence type="ECO:0000256" key="1">
    <source>
        <dbReference type="ARBA" id="ARBA00022741"/>
    </source>
</evidence>
<comment type="caution">
    <text evidence="6">The sequence shown here is derived from an EMBL/GenBank/DDBJ whole genome shotgun (WGS) entry which is preliminary data.</text>
</comment>
<evidence type="ECO:0000259" key="4">
    <source>
        <dbReference type="PROSITE" id="PS51388"/>
    </source>
</evidence>
<dbReference type="GO" id="GO:0016020">
    <property type="term" value="C:membrane"/>
    <property type="evidence" value="ECO:0007669"/>
    <property type="project" value="TreeGrafter"/>
</dbReference>
<reference evidence="6 7" key="1">
    <citation type="submission" date="2017-10" db="EMBL/GenBank/DDBJ databases">
        <title>Comparative genomics in systemic dimorphic fungi from Ajellomycetaceae.</title>
        <authorList>
            <person name="Munoz J.F."/>
            <person name="Mcewen J.G."/>
            <person name="Clay O.K."/>
            <person name="Cuomo C.A."/>
        </authorList>
    </citation>
    <scope>NUCLEOTIDE SEQUENCE [LARGE SCALE GENOMIC DNA]</scope>
    <source>
        <strain evidence="6 7">UAMH4076</strain>
    </source>
</reference>
<dbReference type="Pfam" id="PF00350">
    <property type="entry name" value="Dynamin_N"/>
    <property type="match status" value="1"/>
</dbReference>
<feature type="region of interest" description="Disordered" evidence="3">
    <location>
        <begin position="806"/>
        <end position="827"/>
    </location>
</feature>
<dbReference type="PANTHER" id="PTHR11566:SF21">
    <property type="entry name" value="DYNAMIN RELATED PROTEIN 1, ISOFORM A"/>
    <property type="match status" value="1"/>
</dbReference>
<feature type="region of interest" description="Disordered" evidence="3">
    <location>
        <begin position="740"/>
        <end position="786"/>
    </location>
</feature>
<dbReference type="GO" id="GO:0005739">
    <property type="term" value="C:mitochondrion"/>
    <property type="evidence" value="ECO:0007669"/>
    <property type="project" value="TreeGrafter"/>
</dbReference>
<evidence type="ECO:0000313" key="7">
    <source>
        <dbReference type="Proteomes" id="UP000226031"/>
    </source>
</evidence>
<dbReference type="GO" id="GO:0048312">
    <property type="term" value="P:intracellular distribution of mitochondria"/>
    <property type="evidence" value="ECO:0007669"/>
    <property type="project" value="TreeGrafter"/>
</dbReference>
<dbReference type="PROSITE" id="PS51388">
    <property type="entry name" value="GED"/>
    <property type="match status" value="1"/>
</dbReference>
<dbReference type="InterPro" id="IPR027417">
    <property type="entry name" value="P-loop_NTPase"/>
</dbReference>
<dbReference type="FunFam" id="3.40.50.300:FF:001425">
    <property type="entry name" value="Dynamin GTPase, putative"/>
    <property type="match status" value="1"/>
</dbReference>
<feature type="compositionally biased region" description="Basic residues" evidence="3">
    <location>
        <begin position="806"/>
        <end position="821"/>
    </location>
</feature>
<dbReference type="STRING" id="73230.A0A2B7ZSD9"/>
<dbReference type="VEuPathDB" id="FungiDB:EMCG_05226"/>
<gene>
    <name evidence="6" type="ORF">GX50_00612</name>
</gene>
<dbReference type="Gene3D" id="3.40.50.300">
    <property type="entry name" value="P-loop containing nucleotide triphosphate hydrolases"/>
    <property type="match status" value="1"/>
</dbReference>
<dbReference type="GO" id="GO:0016559">
    <property type="term" value="P:peroxisome fission"/>
    <property type="evidence" value="ECO:0007669"/>
    <property type="project" value="TreeGrafter"/>
</dbReference>